<sequence length="70" mass="7846">MVWDTGNSKNPTTLNLRTNKISDAGAKDLLKALVSNTSLTTLELCENRINKGILFEIDQRLVRNRSLNES</sequence>
<evidence type="ECO:0000313" key="2">
    <source>
        <dbReference type="Proteomes" id="UP000663868"/>
    </source>
</evidence>
<proteinExistence type="predicted"/>
<dbReference type="Gene3D" id="3.80.10.10">
    <property type="entry name" value="Ribonuclease Inhibitor"/>
    <property type="match status" value="1"/>
</dbReference>
<dbReference type="InterPro" id="IPR032675">
    <property type="entry name" value="LRR_dom_sf"/>
</dbReference>
<dbReference type="SUPFAM" id="SSF52047">
    <property type="entry name" value="RNI-like"/>
    <property type="match status" value="1"/>
</dbReference>
<dbReference type="Proteomes" id="UP000663868">
    <property type="component" value="Unassembled WGS sequence"/>
</dbReference>
<dbReference type="InterPro" id="IPR001611">
    <property type="entry name" value="Leu-rich_rpt"/>
</dbReference>
<reference evidence="1" key="1">
    <citation type="submission" date="2021-02" db="EMBL/GenBank/DDBJ databases">
        <authorList>
            <person name="Nowell W R."/>
        </authorList>
    </citation>
    <scope>NUCLEOTIDE SEQUENCE</scope>
</reference>
<dbReference type="AlphaFoldDB" id="A0A818Y0Z4"/>
<organism evidence="1 2">
    <name type="scientific">Adineta steineri</name>
    <dbReference type="NCBI Taxonomy" id="433720"/>
    <lineage>
        <taxon>Eukaryota</taxon>
        <taxon>Metazoa</taxon>
        <taxon>Spiralia</taxon>
        <taxon>Gnathifera</taxon>
        <taxon>Rotifera</taxon>
        <taxon>Eurotatoria</taxon>
        <taxon>Bdelloidea</taxon>
        <taxon>Adinetida</taxon>
        <taxon>Adinetidae</taxon>
        <taxon>Adineta</taxon>
    </lineage>
</organism>
<gene>
    <name evidence="1" type="ORF">KXQ929_LOCUS14127</name>
</gene>
<dbReference type="EMBL" id="CAJOBB010000775">
    <property type="protein sequence ID" value="CAF3749050.1"/>
    <property type="molecule type" value="Genomic_DNA"/>
</dbReference>
<comment type="caution">
    <text evidence="1">The sequence shown here is derived from an EMBL/GenBank/DDBJ whole genome shotgun (WGS) entry which is preliminary data.</text>
</comment>
<protein>
    <submittedName>
        <fullName evidence="1">Uncharacterized protein</fullName>
    </submittedName>
</protein>
<dbReference type="Pfam" id="PF13516">
    <property type="entry name" value="LRR_6"/>
    <property type="match status" value="2"/>
</dbReference>
<evidence type="ECO:0000313" key="1">
    <source>
        <dbReference type="EMBL" id="CAF3749050.1"/>
    </source>
</evidence>
<accession>A0A818Y0Z4</accession>
<name>A0A818Y0Z4_9BILA</name>